<keyword evidence="10 18" id="KW-0418">Kinase</keyword>
<evidence type="ECO:0000259" key="17">
    <source>
        <dbReference type="PROSITE" id="PS50885"/>
    </source>
</evidence>
<evidence type="ECO:0000256" key="5">
    <source>
        <dbReference type="ARBA" id="ARBA00022519"/>
    </source>
</evidence>
<evidence type="ECO:0000313" key="18">
    <source>
        <dbReference type="EMBL" id="AIA53945.1"/>
    </source>
</evidence>
<dbReference type="InterPro" id="IPR004358">
    <property type="entry name" value="Sig_transdc_His_kin-like_C"/>
</dbReference>
<comment type="subcellular location">
    <subcellularLocation>
        <location evidence="2">Cell inner membrane</location>
        <topology evidence="2">Multi-pass membrane protein</topology>
    </subcellularLocation>
</comment>
<keyword evidence="6" id="KW-0597">Phosphoprotein</keyword>
<evidence type="ECO:0000256" key="14">
    <source>
        <dbReference type="ARBA" id="ARBA00023136"/>
    </source>
</evidence>
<dbReference type="InterPro" id="IPR005467">
    <property type="entry name" value="His_kinase_dom"/>
</dbReference>
<dbReference type="InterPro" id="IPR003660">
    <property type="entry name" value="HAMP_dom"/>
</dbReference>
<dbReference type="InterPro" id="IPR036097">
    <property type="entry name" value="HisK_dim/P_sf"/>
</dbReference>
<dbReference type="eggNOG" id="COG3850">
    <property type="taxonomic scope" value="Bacteria"/>
</dbReference>
<feature type="transmembrane region" description="Helical" evidence="15">
    <location>
        <begin position="12"/>
        <end position="33"/>
    </location>
</feature>
<dbReference type="GO" id="GO:0005524">
    <property type="term" value="F:ATP binding"/>
    <property type="evidence" value="ECO:0007669"/>
    <property type="project" value="UniProtKB-KW"/>
</dbReference>
<evidence type="ECO:0000256" key="3">
    <source>
        <dbReference type="ARBA" id="ARBA00012438"/>
    </source>
</evidence>
<proteinExistence type="predicted"/>
<keyword evidence="13" id="KW-0902">Two-component regulatory system</keyword>
<evidence type="ECO:0000313" key="19">
    <source>
        <dbReference type="Proteomes" id="UP000005522"/>
    </source>
</evidence>
<dbReference type="PANTHER" id="PTHR44936:SF5">
    <property type="entry name" value="SENSOR HISTIDINE KINASE ENVZ"/>
    <property type="match status" value="1"/>
</dbReference>
<reference evidence="18 19" key="1">
    <citation type="journal article" date="2009" name="J. Bacteriol.">
        <title>Draft genome sequence of the extremely acidophilic bacterium Acidithiobacillus caldus ATCC 51756 reveals metabolic versatility in the genus Acidithiobacillus.</title>
        <authorList>
            <person name="Valdes J."/>
            <person name="Quatrini R."/>
            <person name="Hallberg K."/>
            <person name="Dopson M."/>
            <person name="Valenzuela P.D."/>
            <person name="Holmes D.S."/>
        </authorList>
    </citation>
    <scope>NUCLEOTIDE SEQUENCE [LARGE SCALE GENOMIC DNA]</scope>
    <source>
        <strain evidence="19">ATCC 51756 / DSM 8584 / KU</strain>
    </source>
</reference>
<evidence type="ECO:0000256" key="1">
    <source>
        <dbReference type="ARBA" id="ARBA00000085"/>
    </source>
</evidence>
<dbReference type="Pfam" id="PF00512">
    <property type="entry name" value="HisKA"/>
    <property type="match status" value="1"/>
</dbReference>
<dbReference type="InterPro" id="IPR003661">
    <property type="entry name" value="HisK_dim/P_dom"/>
</dbReference>
<feature type="transmembrane region" description="Helical" evidence="15">
    <location>
        <begin position="146"/>
        <end position="164"/>
    </location>
</feature>
<keyword evidence="5" id="KW-0997">Cell inner membrane</keyword>
<evidence type="ECO:0000256" key="2">
    <source>
        <dbReference type="ARBA" id="ARBA00004429"/>
    </source>
</evidence>
<dbReference type="Proteomes" id="UP000005522">
    <property type="component" value="Chromosome"/>
</dbReference>
<dbReference type="EMBL" id="CP005986">
    <property type="protein sequence ID" value="AIA53945.1"/>
    <property type="molecule type" value="Genomic_DNA"/>
</dbReference>
<feature type="domain" description="HAMP" evidence="17">
    <location>
        <begin position="165"/>
        <end position="217"/>
    </location>
</feature>
<evidence type="ECO:0000256" key="15">
    <source>
        <dbReference type="SAM" id="Phobius"/>
    </source>
</evidence>
<evidence type="ECO:0000259" key="16">
    <source>
        <dbReference type="PROSITE" id="PS50109"/>
    </source>
</evidence>
<dbReference type="AlphaFoldDB" id="A0A059ZQH0"/>
<sequence>MRPRFWTDTLFARIFLLVGALLLASQLAVYWYFNVYQAERRAQFPAQNWAQILTLSEALGPAARARLAPTLARQGMEWRPASAMGGSPKLPAPLQNALQILHGLGWPEAEIRLDRRHNTLWLRASPQSSHAIAMPLPRPAGPSPQWFKLSAILLLSLLGTFLIVRQLTRPLSRIIAGVVDARATETLPELPVAGPADVQRLAEKLNQALGEMHQLWKEREMVLLGVSHDLRTPLTRMRMLLEFLPADTEIREDLIANLREMDAILRQFLDYARSGQEEPSQALELASWLRDFAERQGSDIQLDLPADSELKARLRPVGLARMLQNLTDNARRHGAPPILLRVRRTPTGWVFVVRDHGKGVPAAELEKMERPFAVAGRGGGTGLGLAIVRRLVQVQGGTLLFREAREGGLEVEIRLPDR</sequence>
<dbReference type="SUPFAM" id="SSF55874">
    <property type="entry name" value="ATPase domain of HSP90 chaperone/DNA topoisomerase II/histidine kinase"/>
    <property type="match status" value="1"/>
</dbReference>
<evidence type="ECO:0000256" key="7">
    <source>
        <dbReference type="ARBA" id="ARBA00022679"/>
    </source>
</evidence>
<evidence type="ECO:0000256" key="9">
    <source>
        <dbReference type="ARBA" id="ARBA00022741"/>
    </source>
</evidence>
<protein>
    <recommendedName>
        <fullName evidence="3">histidine kinase</fullName>
        <ecNumber evidence="3">2.7.13.3</ecNumber>
    </recommendedName>
</protein>
<dbReference type="GO" id="GO:0000155">
    <property type="term" value="F:phosphorelay sensor kinase activity"/>
    <property type="evidence" value="ECO:0007669"/>
    <property type="project" value="InterPro"/>
</dbReference>
<evidence type="ECO:0000256" key="4">
    <source>
        <dbReference type="ARBA" id="ARBA00022475"/>
    </source>
</evidence>
<dbReference type="PANTHER" id="PTHR44936">
    <property type="entry name" value="SENSOR PROTEIN CREC"/>
    <property type="match status" value="1"/>
</dbReference>
<dbReference type="PROSITE" id="PS50885">
    <property type="entry name" value="HAMP"/>
    <property type="match status" value="1"/>
</dbReference>
<dbReference type="Gene3D" id="1.10.287.130">
    <property type="match status" value="1"/>
</dbReference>
<evidence type="ECO:0000256" key="10">
    <source>
        <dbReference type="ARBA" id="ARBA00022777"/>
    </source>
</evidence>
<keyword evidence="12 15" id="KW-1133">Transmembrane helix</keyword>
<dbReference type="EC" id="2.7.13.3" evidence="3"/>
<dbReference type="InterPro" id="IPR036890">
    <property type="entry name" value="HATPase_C_sf"/>
</dbReference>
<dbReference type="PRINTS" id="PR00344">
    <property type="entry name" value="BCTRLSENSOR"/>
</dbReference>
<accession>A0A059ZQH0</accession>
<dbReference type="CDD" id="cd00082">
    <property type="entry name" value="HisKA"/>
    <property type="match status" value="1"/>
</dbReference>
<evidence type="ECO:0000256" key="11">
    <source>
        <dbReference type="ARBA" id="ARBA00022840"/>
    </source>
</evidence>
<dbReference type="HOGENOM" id="CLU_000445_89_27_6"/>
<gene>
    <name evidence="18" type="ORF">Acaty_c0053</name>
</gene>
<dbReference type="PROSITE" id="PS50109">
    <property type="entry name" value="HIS_KIN"/>
    <property type="match status" value="1"/>
</dbReference>
<dbReference type="Pfam" id="PF02518">
    <property type="entry name" value="HATPase_c"/>
    <property type="match status" value="1"/>
</dbReference>
<evidence type="ECO:0000256" key="13">
    <source>
        <dbReference type="ARBA" id="ARBA00023012"/>
    </source>
</evidence>
<dbReference type="InterPro" id="IPR050980">
    <property type="entry name" value="2C_sensor_his_kinase"/>
</dbReference>
<evidence type="ECO:0000256" key="8">
    <source>
        <dbReference type="ARBA" id="ARBA00022692"/>
    </source>
</evidence>
<evidence type="ECO:0000256" key="12">
    <source>
        <dbReference type="ARBA" id="ARBA00022989"/>
    </source>
</evidence>
<dbReference type="InterPro" id="IPR003594">
    <property type="entry name" value="HATPase_dom"/>
</dbReference>
<name>A0A059ZQH0_ACICK</name>
<keyword evidence="4" id="KW-1003">Cell membrane</keyword>
<dbReference type="CDD" id="cd00075">
    <property type="entry name" value="HATPase"/>
    <property type="match status" value="1"/>
</dbReference>
<dbReference type="RefSeq" id="WP_004869765.1">
    <property type="nucleotide sequence ID" value="NZ_CP005986.1"/>
</dbReference>
<keyword evidence="14 15" id="KW-0472">Membrane</keyword>
<dbReference type="SUPFAM" id="SSF47384">
    <property type="entry name" value="Homodimeric domain of signal transducing histidine kinase"/>
    <property type="match status" value="1"/>
</dbReference>
<keyword evidence="9" id="KW-0547">Nucleotide-binding</keyword>
<dbReference type="Gene3D" id="3.30.565.10">
    <property type="entry name" value="Histidine kinase-like ATPase, C-terminal domain"/>
    <property type="match status" value="1"/>
</dbReference>
<keyword evidence="7" id="KW-0808">Transferase</keyword>
<keyword evidence="11" id="KW-0067">ATP-binding</keyword>
<dbReference type="SMART" id="SM00388">
    <property type="entry name" value="HisKA"/>
    <property type="match status" value="1"/>
</dbReference>
<keyword evidence="8 15" id="KW-0812">Transmembrane</keyword>
<dbReference type="SMART" id="SM00387">
    <property type="entry name" value="HATPase_c"/>
    <property type="match status" value="1"/>
</dbReference>
<feature type="domain" description="Histidine kinase" evidence="16">
    <location>
        <begin position="225"/>
        <end position="418"/>
    </location>
</feature>
<dbReference type="KEGG" id="acz:Acaty_c0053"/>
<evidence type="ECO:0000256" key="6">
    <source>
        <dbReference type="ARBA" id="ARBA00022553"/>
    </source>
</evidence>
<comment type="catalytic activity">
    <reaction evidence="1">
        <text>ATP + protein L-histidine = ADP + protein N-phospho-L-histidine.</text>
        <dbReference type="EC" id="2.7.13.3"/>
    </reaction>
</comment>
<organism evidence="18 19">
    <name type="scientific">Acidithiobacillus caldus (strain ATCC 51756 / DSM 8584 / KU)</name>
    <dbReference type="NCBI Taxonomy" id="637389"/>
    <lineage>
        <taxon>Bacteria</taxon>
        <taxon>Pseudomonadati</taxon>
        <taxon>Pseudomonadota</taxon>
        <taxon>Acidithiobacillia</taxon>
        <taxon>Acidithiobacillales</taxon>
        <taxon>Acidithiobacillaceae</taxon>
        <taxon>Acidithiobacillus</taxon>
    </lineage>
</organism>
<dbReference type="GO" id="GO:0005886">
    <property type="term" value="C:plasma membrane"/>
    <property type="evidence" value="ECO:0007669"/>
    <property type="project" value="UniProtKB-SubCell"/>
</dbReference>
<dbReference type="eggNOG" id="COG2205">
    <property type="taxonomic scope" value="Bacteria"/>
</dbReference>